<name>A0A1U8PBF7_GOSHI</name>
<reference evidence="2" key="2">
    <citation type="submission" date="2025-08" db="UniProtKB">
        <authorList>
            <consortium name="RefSeq"/>
        </authorList>
    </citation>
    <scope>IDENTIFICATION</scope>
</reference>
<dbReference type="RefSeq" id="XP_016748522.1">
    <property type="nucleotide sequence ID" value="XM_016893033.2"/>
</dbReference>
<evidence type="ECO:0000313" key="1">
    <source>
        <dbReference type="Proteomes" id="UP000818029"/>
    </source>
</evidence>
<reference evidence="1" key="1">
    <citation type="journal article" date="2020" name="Nat. Genet.">
        <title>Genomic diversifications of five Gossypium allopolyploid species and their impact on cotton improvement.</title>
        <authorList>
            <person name="Chen Z.J."/>
            <person name="Sreedasyam A."/>
            <person name="Ando A."/>
            <person name="Song Q."/>
            <person name="De Santiago L.M."/>
            <person name="Hulse-Kemp A.M."/>
            <person name="Ding M."/>
            <person name="Ye W."/>
            <person name="Kirkbride R.C."/>
            <person name="Jenkins J."/>
            <person name="Plott C."/>
            <person name="Lovell J."/>
            <person name="Lin Y.M."/>
            <person name="Vaughn R."/>
            <person name="Liu B."/>
            <person name="Simpson S."/>
            <person name="Scheffler B.E."/>
            <person name="Wen L."/>
            <person name="Saski C.A."/>
            <person name="Grover C.E."/>
            <person name="Hu G."/>
            <person name="Conover J.L."/>
            <person name="Carlson J.W."/>
            <person name="Shu S."/>
            <person name="Boston L.B."/>
            <person name="Williams M."/>
            <person name="Peterson D.G."/>
            <person name="McGee K."/>
            <person name="Jones D.C."/>
            <person name="Wendel J.F."/>
            <person name="Stelly D.M."/>
            <person name="Grimwood J."/>
            <person name="Schmutz J."/>
        </authorList>
    </citation>
    <scope>NUCLEOTIDE SEQUENCE [LARGE SCALE GENOMIC DNA]</scope>
    <source>
        <strain evidence="1">cv. TM-1</strain>
    </source>
</reference>
<organism evidence="1 2">
    <name type="scientific">Gossypium hirsutum</name>
    <name type="common">Upland cotton</name>
    <name type="synonym">Gossypium mexicanum</name>
    <dbReference type="NCBI Taxonomy" id="3635"/>
    <lineage>
        <taxon>Eukaryota</taxon>
        <taxon>Viridiplantae</taxon>
        <taxon>Streptophyta</taxon>
        <taxon>Embryophyta</taxon>
        <taxon>Tracheophyta</taxon>
        <taxon>Spermatophyta</taxon>
        <taxon>Magnoliopsida</taxon>
        <taxon>eudicotyledons</taxon>
        <taxon>Gunneridae</taxon>
        <taxon>Pentapetalae</taxon>
        <taxon>rosids</taxon>
        <taxon>malvids</taxon>
        <taxon>Malvales</taxon>
        <taxon>Malvaceae</taxon>
        <taxon>Malvoideae</taxon>
        <taxon>Gossypium</taxon>
    </lineage>
</organism>
<dbReference type="AlphaFoldDB" id="A0A1U8PBF7"/>
<protein>
    <submittedName>
        <fullName evidence="2">Uncharacterized protein isoform X1</fullName>
    </submittedName>
</protein>
<dbReference type="KEGG" id="ghi:107957513"/>
<dbReference type="Proteomes" id="UP000818029">
    <property type="component" value="Chromosome A05"/>
</dbReference>
<sequence>MNGNDIASGVLFLRQETHPFPPTPPDLKPILSIYCRMSHQNKWLLSHFLQSISVFYYHLRFLELQIIHAAQQKRRHCLLLPMVKTQALSKHMVAIFFCISTPRAGDI</sequence>
<dbReference type="PaxDb" id="3635-A0A1U8PBF7"/>
<proteinExistence type="predicted"/>
<dbReference type="GeneID" id="107957513"/>
<gene>
    <name evidence="2" type="primary">LOC107957513</name>
</gene>
<keyword evidence="1" id="KW-1185">Reference proteome</keyword>
<accession>A0A1U8PBF7</accession>
<evidence type="ECO:0000313" key="2">
    <source>
        <dbReference type="RefSeq" id="XP_016748522.1"/>
    </source>
</evidence>